<protein>
    <recommendedName>
        <fullName evidence="4">Calx-beta domain-containing protein</fullName>
    </recommendedName>
</protein>
<reference evidence="2 3" key="1">
    <citation type="submission" date="2015-07" db="EMBL/GenBank/DDBJ databases">
        <title>Whole genome sequence of Herpetosiphon geysericola DSM 7119.</title>
        <authorList>
            <person name="Hemp J."/>
            <person name="Ward L.M."/>
            <person name="Pace L.A."/>
            <person name="Fischer W.W."/>
        </authorList>
    </citation>
    <scope>NUCLEOTIDE SEQUENCE [LARGE SCALE GENOMIC DNA]</scope>
    <source>
        <strain evidence="2 3">DSM 7119</strain>
    </source>
</reference>
<evidence type="ECO:0000313" key="2">
    <source>
        <dbReference type="EMBL" id="KPL90577.1"/>
    </source>
</evidence>
<dbReference type="InterPro" id="IPR038081">
    <property type="entry name" value="CalX-like_sf"/>
</dbReference>
<dbReference type="Proteomes" id="UP000050277">
    <property type="component" value="Unassembled WGS sequence"/>
</dbReference>
<organism evidence="2 3">
    <name type="scientific">Herpetosiphon geysericola</name>
    <dbReference type="NCBI Taxonomy" id="70996"/>
    <lineage>
        <taxon>Bacteria</taxon>
        <taxon>Bacillati</taxon>
        <taxon>Chloroflexota</taxon>
        <taxon>Chloroflexia</taxon>
        <taxon>Herpetosiphonales</taxon>
        <taxon>Herpetosiphonaceae</taxon>
        <taxon>Herpetosiphon</taxon>
    </lineage>
</organism>
<dbReference type="SUPFAM" id="SSF141072">
    <property type="entry name" value="CalX-like"/>
    <property type="match status" value="1"/>
</dbReference>
<evidence type="ECO:0000256" key="1">
    <source>
        <dbReference type="SAM" id="SignalP"/>
    </source>
</evidence>
<dbReference type="RefSeq" id="WP_054533464.1">
    <property type="nucleotide sequence ID" value="NZ_LGKP01000011.1"/>
</dbReference>
<name>A0A0P6XZW8_9CHLR</name>
<comment type="caution">
    <text evidence="2">The sequence shown here is derived from an EMBL/GenBank/DDBJ whole genome shotgun (WGS) entry which is preliminary data.</text>
</comment>
<dbReference type="OrthoDB" id="9818823at2"/>
<dbReference type="AlphaFoldDB" id="A0A0P6XZW8"/>
<sequence length="321" mass="35140">MAFKRLFIISLLILIGSLPSPSLAQKAIKSSPDVNYSPPVVEKPTDAEALPLVKWDLIDVKVVEGKDAWLALRTDTPINTTSGIRIDIELYTSNAANGADIDTDFDREITLPQTNQSRDKQITGYISGTSQVLYVQLRTVSDTINEENEIFFVDVTVSNGTIESRGNRATITIVRDTKFYPAFANFQSCQDVGEPNNNLPARSGFLAISGGPCYGDFNGENPGAVDYYRISSGVGGNVTIRLKNTTPNQHDLDLYLYKYNTSTNSYDEVAKSDNANQLDDVINFPIVANTSNNNGLYLVTAYWAVATGSNVPTYDLSASFQ</sequence>
<keyword evidence="3" id="KW-1185">Reference proteome</keyword>
<dbReference type="EMBL" id="LGKP01000011">
    <property type="protein sequence ID" value="KPL90577.1"/>
    <property type="molecule type" value="Genomic_DNA"/>
</dbReference>
<dbReference type="Gene3D" id="2.60.120.380">
    <property type="match status" value="1"/>
</dbReference>
<keyword evidence="1" id="KW-0732">Signal</keyword>
<evidence type="ECO:0000313" key="3">
    <source>
        <dbReference type="Proteomes" id="UP000050277"/>
    </source>
</evidence>
<feature type="chain" id="PRO_5006133287" description="Calx-beta domain-containing protein" evidence="1">
    <location>
        <begin position="25"/>
        <end position="321"/>
    </location>
</feature>
<dbReference type="STRING" id="70996.SE18_05705"/>
<feature type="signal peptide" evidence="1">
    <location>
        <begin position="1"/>
        <end position="24"/>
    </location>
</feature>
<evidence type="ECO:0008006" key="4">
    <source>
        <dbReference type="Google" id="ProtNLM"/>
    </source>
</evidence>
<gene>
    <name evidence="2" type="ORF">SE18_05705</name>
</gene>
<accession>A0A0P6XZW8</accession>
<proteinExistence type="predicted"/>